<evidence type="ECO:0008006" key="4">
    <source>
        <dbReference type="Google" id="ProtNLM"/>
    </source>
</evidence>
<name>A0A1D8URV0_9PROT</name>
<feature type="chain" id="PRO_5009439032" description="DUF4412 domain-containing protein" evidence="1">
    <location>
        <begin position="39"/>
        <end position="225"/>
    </location>
</feature>
<evidence type="ECO:0000256" key="1">
    <source>
        <dbReference type="SAM" id="SignalP"/>
    </source>
</evidence>
<dbReference type="Proteomes" id="UP000179145">
    <property type="component" value="Chromosome"/>
</dbReference>
<protein>
    <recommendedName>
        <fullName evidence="4">DUF4412 domain-containing protein</fullName>
    </recommendedName>
</protein>
<feature type="signal peptide" evidence="1">
    <location>
        <begin position="1"/>
        <end position="38"/>
    </location>
</feature>
<dbReference type="STRING" id="153496.A0U89_02885"/>
<organism evidence="2 3">
    <name type="scientific">Kozakia baliensis</name>
    <dbReference type="NCBI Taxonomy" id="153496"/>
    <lineage>
        <taxon>Bacteria</taxon>
        <taxon>Pseudomonadati</taxon>
        <taxon>Pseudomonadota</taxon>
        <taxon>Alphaproteobacteria</taxon>
        <taxon>Acetobacterales</taxon>
        <taxon>Acetobacteraceae</taxon>
        <taxon>Kozakia</taxon>
    </lineage>
</organism>
<reference evidence="2 3" key="1">
    <citation type="journal article" date="2016" name="Microb. Cell Fact.">
        <title>Dissection of exopolysaccharide biosynthesis in Kozakia baliensis.</title>
        <authorList>
            <person name="Brandt J.U."/>
            <person name="Jakob F."/>
            <person name="Behr J."/>
            <person name="Geissler A.J."/>
            <person name="Vogel R.F."/>
        </authorList>
    </citation>
    <scope>NUCLEOTIDE SEQUENCE [LARGE SCALE GENOMIC DNA]</scope>
    <source>
        <strain evidence="2 3">DSM 14400</strain>
    </source>
</reference>
<evidence type="ECO:0000313" key="3">
    <source>
        <dbReference type="Proteomes" id="UP000179145"/>
    </source>
</evidence>
<proteinExistence type="predicted"/>
<gene>
    <name evidence="2" type="ORF">A0U89_02885</name>
</gene>
<dbReference type="AlphaFoldDB" id="A0A1D8URV0"/>
<evidence type="ECO:0000313" key="2">
    <source>
        <dbReference type="EMBL" id="AOX16237.1"/>
    </source>
</evidence>
<dbReference type="eggNOG" id="ENOG50344J5">
    <property type="taxonomic scope" value="Bacteria"/>
</dbReference>
<keyword evidence="1" id="KW-0732">Signal</keyword>
<dbReference type="EMBL" id="CP014674">
    <property type="protein sequence ID" value="AOX16237.1"/>
    <property type="molecule type" value="Genomic_DNA"/>
</dbReference>
<sequence>MTMALFGGKGKWRMIGFSCRKALCSVGLLATVSGSAFAQQSGQHPRLAPARDVTVTYSVQPQNVSTPEQVTVAFTAEGNKLRIDPANHAGATILDRPAQQVTLIINRQKVYTSFSPQHGLRNPFMLDIAMQFTPVGKDTVAGLACNKWTISTSHGQAVACVTDDGVILSEAGVDADGLQGKLTALNVNYGPVSPDIFQPPAGFQKIVPHAPIPHNANGPKSLMQQ</sequence>
<dbReference type="KEGG" id="kba:A0U89_02885"/>
<accession>A0A1D8URV0</accession>
<keyword evidence="3" id="KW-1185">Reference proteome</keyword>